<dbReference type="AlphaFoldDB" id="A0A7C3E5S3"/>
<name>A0A7C3E5S3_9SPIR</name>
<sequence>MAEISKLDIQASSWIELYHQALQEALKLVQHLEEASFQERQELVKGWQDSVSMRFIMDRDTELGQFLNAAFSGQGVAYSGLESIILERLGELEDPLQAAQMVQKLLTETVQRMENLPLDLQTGKDRQAMESLQLFTVIMGKLFRLLPLLSFMEIKTETLKSLLEEIGKILQELLSAYEAKDTVLVGDLAEYEIAPRLRSLQEALAPLTASS</sequence>
<gene>
    <name evidence="1" type="ORF">ENS59_02095</name>
</gene>
<evidence type="ECO:0000313" key="1">
    <source>
        <dbReference type="EMBL" id="HFH28291.1"/>
    </source>
</evidence>
<reference evidence="1" key="1">
    <citation type="journal article" date="2020" name="mSystems">
        <title>Genome- and Community-Level Interaction Insights into Carbon Utilization and Element Cycling Functions of Hydrothermarchaeota in Hydrothermal Sediment.</title>
        <authorList>
            <person name="Zhou Z."/>
            <person name="Liu Y."/>
            <person name="Xu W."/>
            <person name="Pan J."/>
            <person name="Luo Z.H."/>
            <person name="Li M."/>
        </authorList>
    </citation>
    <scope>NUCLEOTIDE SEQUENCE [LARGE SCALE GENOMIC DNA]</scope>
    <source>
        <strain evidence="1">SpSt-503</strain>
    </source>
</reference>
<proteinExistence type="predicted"/>
<accession>A0A7C3E5S3</accession>
<protein>
    <submittedName>
        <fullName evidence="1">Uncharacterized protein</fullName>
    </submittedName>
</protein>
<comment type="caution">
    <text evidence="1">The sequence shown here is derived from an EMBL/GenBank/DDBJ whole genome shotgun (WGS) entry which is preliminary data.</text>
</comment>
<organism evidence="1">
    <name type="scientific">Gracilinema caldarium</name>
    <dbReference type="NCBI Taxonomy" id="215591"/>
    <lineage>
        <taxon>Bacteria</taxon>
        <taxon>Pseudomonadati</taxon>
        <taxon>Spirochaetota</taxon>
        <taxon>Spirochaetia</taxon>
        <taxon>Spirochaetales</taxon>
        <taxon>Breznakiellaceae</taxon>
        <taxon>Gracilinema</taxon>
    </lineage>
</organism>
<dbReference type="EMBL" id="DSVL01000064">
    <property type="protein sequence ID" value="HFH28291.1"/>
    <property type="molecule type" value="Genomic_DNA"/>
</dbReference>